<dbReference type="GeneID" id="66564172"/>
<proteinExistence type="predicted"/>
<evidence type="ECO:0000313" key="3">
    <source>
        <dbReference type="Proteomes" id="UP000231901"/>
    </source>
</evidence>
<organism evidence="2 3">
    <name type="scientific">Dickeya fangzhongdai</name>
    <dbReference type="NCBI Taxonomy" id="1778540"/>
    <lineage>
        <taxon>Bacteria</taxon>
        <taxon>Pseudomonadati</taxon>
        <taxon>Pseudomonadota</taxon>
        <taxon>Gammaproteobacteria</taxon>
        <taxon>Enterobacterales</taxon>
        <taxon>Pectobacteriaceae</taxon>
        <taxon>Dickeya</taxon>
    </lineage>
</organism>
<dbReference type="RefSeq" id="WP_100849204.1">
    <property type="nucleotide sequence ID" value="NZ_BMJF01000010.1"/>
</dbReference>
<dbReference type="KEGG" id="dfn:CVE23_07445"/>
<reference evidence="3" key="1">
    <citation type="journal article" date="2018" name="Genome Announc.">
        <title>Complete genome sequence of a Dickeya fangzhongdai type strain causing bleeding canker of pear tree trunks.</title>
        <authorList>
            <person name="Zhao Y."/>
            <person name="Tian Y."/>
            <person name="Li X."/>
            <person name="Hu B."/>
        </authorList>
    </citation>
    <scope>NUCLEOTIDE SEQUENCE [LARGE SCALE GENOMIC DNA]</scope>
    <source>
        <strain evidence="3">DSM 101947</strain>
    </source>
</reference>
<evidence type="ECO:0000259" key="1">
    <source>
        <dbReference type="Pfam" id="PF13503"/>
    </source>
</evidence>
<evidence type="ECO:0000313" key="2">
    <source>
        <dbReference type="EMBL" id="ATZ93826.1"/>
    </source>
</evidence>
<gene>
    <name evidence="2" type="ORF">CVE23_07445</name>
</gene>
<dbReference type="InterPro" id="IPR025391">
    <property type="entry name" value="DUF4123"/>
</dbReference>
<feature type="domain" description="DUF4123" evidence="1">
    <location>
        <begin position="27"/>
        <end position="155"/>
    </location>
</feature>
<dbReference type="Proteomes" id="UP000231901">
    <property type="component" value="Chromosome"/>
</dbReference>
<sequence length="305" mass="34115">MTLSQSFLSLQPETEAAWQARLAAGGCFVVAEAALNDAVPWLAERWGGSLEQTRLYWGETGQVHASVSPYCIPVHPTNWPQVREHLLTQPGWGVGVQLDWFMQAYSPLDQLLELVKHLRQWSLVATQEGDSAILRISDWEVLTPLLAASSAQEATALCGPIATFCDIAPDGAVQSLTLTERTAHNLPDTLPRSLSEAQWQALLAPATRQALDSYMAHLKTHHQRWQASDDDALLNFTRQQTEQARIQGFNNDRDIVRYLALATELEPAFVYQPWAQEILAQPEYIGAQNRMDRLYKTAIDQLDDA</sequence>
<dbReference type="AlphaFoldDB" id="A0A2K8QJZ8"/>
<protein>
    <recommendedName>
        <fullName evidence="1">DUF4123 domain-containing protein</fullName>
    </recommendedName>
</protein>
<dbReference type="EMBL" id="CP025003">
    <property type="protein sequence ID" value="ATZ93826.1"/>
    <property type="molecule type" value="Genomic_DNA"/>
</dbReference>
<keyword evidence="3" id="KW-1185">Reference proteome</keyword>
<dbReference type="Pfam" id="PF13503">
    <property type="entry name" value="DUF4123"/>
    <property type="match status" value="1"/>
</dbReference>
<accession>A0A2K8QJZ8</accession>
<name>A0A2K8QJZ8_9GAMM</name>